<feature type="domain" description="RNA polymerase sigma-70 region 3" evidence="5">
    <location>
        <begin position="11"/>
        <end position="54"/>
    </location>
</feature>
<evidence type="ECO:0000256" key="2">
    <source>
        <dbReference type="ARBA" id="ARBA00023082"/>
    </source>
</evidence>
<evidence type="ECO:0000259" key="6">
    <source>
        <dbReference type="Pfam" id="PF04545"/>
    </source>
</evidence>
<dbReference type="AlphaFoldDB" id="A0A7G9R172"/>
<keyword evidence="1" id="KW-0805">Transcription regulation</keyword>
<dbReference type="InterPro" id="IPR007624">
    <property type="entry name" value="RNA_pol_sigma70_r3"/>
</dbReference>
<dbReference type="Pfam" id="PF04545">
    <property type="entry name" value="Sigma70_r4"/>
    <property type="match status" value="1"/>
</dbReference>
<keyword evidence="8" id="KW-1185">Reference proteome</keyword>
<dbReference type="InterPro" id="IPR014284">
    <property type="entry name" value="RNA_pol_sigma-70_dom"/>
</dbReference>
<dbReference type="SUPFAM" id="SSF88659">
    <property type="entry name" value="Sigma3 and sigma4 domains of RNA polymerase sigma factors"/>
    <property type="match status" value="2"/>
</dbReference>
<dbReference type="NCBIfam" id="TIGR02937">
    <property type="entry name" value="sigma70-ECF"/>
    <property type="match status" value="1"/>
</dbReference>
<protein>
    <submittedName>
        <fullName evidence="7">Sigma-70 family RNA polymerase sigma factor</fullName>
    </submittedName>
</protein>
<dbReference type="PANTHER" id="PTHR30385:SF4">
    <property type="entry name" value="RNA POLYMERASE SIGMA-E FACTOR"/>
    <property type="match status" value="1"/>
</dbReference>
<dbReference type="PRINTS" id="PR00046">
    <property type="entry name" value="SIGMA70FCT"/>
</dbReference>
<evidence type="ECO:0000256" key="1">
    <source>
        <dbReference type="ARBA" id="ARBA00023015"/>
    </source>
</evidence>
<sequence length="152" mass="16348">MGRTPPRAVQELRAEVVAAEEELRHRTGHEATGAELAAALGRTVEEVRGARATASAFTPDSLDALLPGGSAVGDHLASTRDEAGEIVLRAALHAEMGRLSPRERVILRLRFVEERTQSEIGEVIGVSQMQVSRLLGQLLTRLRERLEPGAAA</sequence>
<dbReference type="GO" id="GO:0006352">
    <property type="term" value="P:DNA-templated transcription initiation"/>
    <property type="evidence" value="ECO:0007669"/>
    <property type="project" value="InterPro"/>
</dbReference>
<keyword evidence="2" id="KW-0731">Sigma factor</keyword>
<dbReference type="Pfam" id="PF04539">
    <property type="entry name" value="Sigma70_r3"/>
    <property type="match status" value="1"/>
</dbReference>
<accession>A0A7G9R172</accession>
<dbReference type="Proteomes" id="UP000515976">
    <property type="component" value="Chromosome"/>
</dbReference>
<organism evidence="7 8">
    <name type="scientific">Phycicoccus endophyticus</name>
    <dbReference type="NCBI Taxonomy" id="1690220"/>
    <lineage>
        <taxon>Bacteria</taxon>
        <taxon>Bacillati</taxon>
        <taxon>Actinomycetota</taxon>
        <taxon>Actinomycetes</taxon>
        <taxon>Micrococcales</taxon>
        <taxon>Intrasporangiaceae</taxon>
        <taxon>Phycicoccus</taxon>
    </lineage>
</organism>
<keyword evidence="4" id="KW-0804">Transcription</keyword>
<dbReference type="KEGG" id="pei:H9L10_14260"/>
<dbReference type="GO" id="GO:0016987">
    <property type="term" value="F:sigma factor activity"/>
    <property type="evidence" value="ECO:0007669"/>
    <property type="project" value="UniProtKB-KW"/>
</dbReference>
<keyword evidence="3" id="KW-0238">DNA-binding</keyword>
<evidence type="ECO:0000256" key="4">
    <source>
        <dbReference type="ARBA" id="ARBA00023163"/>
    </source>
</evidence>
<dbReference type="CDD" id="cd06171">
    <property type="entry name" value="Sigma70_r4"/>
    <property type="match status" value="1"/>
</dbReference>
<dbReference type="InterPro" id="IPR000943">
    <property type="entry name" value="RNA_pol_sigma70"/>
</dbReference>
<feature type="domain" description="RNA polymerase sigma-70 region 4" evidence="6">
    <location>
        <begin position="96"/>
        <end position="144"/>
    </location>
</feature>
<dbReference type="InterPro" id="IPR013324">
    <property type="entry name" value="RNA_pol_sigma_r3/r4-like"/>
</dbReference>
<dbReference type="Gene3D" id="1.20.140.160">
    <property type="match status" value="1"/>
</dbReference>
<dbReference type="PANTHER" id="PTHR30385">
    <property type="entry name" value="SIGMA FACTOR F FLAGELLAR"/>
    <property type="match status" value="1"/>
</dbReference>
<dbReference type="InterPro" id="IPR007630">
    <property type="entry name" value="RNA_pol_sigma70_r4"/>
</dbReference>
<evidence type="ECO:0000313" key="8">
    <source>
        <dbReference type="Proteomes" id="UP000515976"/>
    </source>
</evidence>
<proteinExistence type="predicted"/>
<dbReference type="EMBL" id="CP060712">
    <property type="protein sequence ID" value="QNN49347.1"/>
    <property type="molecule type" value="Genomic_DNA"/>
</dbReference>
<dbReference type="GO" id="GO:0003677">
    <property type="term" value="F:DNA binding"/>
    <property type="evidence" value="ECO:0007669"/>
    <property type="project" value="UniProtKB-KW"/>
</dbReference>
<gene>
    <name evidence="7" type="ORF">H9L10_14260</name>
</gene>
<evidence type="ECO:0000259" key="5">
    <source>
        <dbReference type="Pfam" id="PF04539"/>
    </source>
</evidence>
<evidence type="ECO:0000256" key="3">
    <source>
        <dbReference type="ARBA" id="ARBA00023125"/>
    </source>
</evidence>
<evidence type="ECO:0000313" key="7">
    <source>
        <dbReference type="EMBL" id="QNN49347.1"/>
    </source>
</evidence>
<reference evidence="7 8" key="1">
    <citation type="submission" date="2020-08" db="EMBL/GenBank/DDBJ databases">
        <title>Genome sequence of Phycicoccus endophyticus JCM 31784T.</title>
        <authorList>
            <person name="Hyun D.-W."/>
            <person name="Bae J.-W."/>
        </authorList>
    </citation>
    <scope>NUCLEOTIDE SEQUENCE [LARGE SCALE GENOMIC DNA]</scope>
    <source>
        <strain evidence="7 8">JCM 31784</strain>
    </source>
</reference>
<dbReference type="RefSeq" id="WP_187566677.1">
    <property type="nucleotide sequence ID" value="NZ_CP060712.1"/>
</dbReference>
<name>A0A7G9R172_9MICO</name>